<organism evidence="4">
    <name type="scientific">Tanacetum cinerariifolium</name>
    <name type="common">Dalmatian daisy</name>
    <name type="synonym">Chrysanthemum cinerariifolium</name>
    <dbReference type="NCBI Taxonomy" id="118510"/>
    <lineage>
        <taxon>Eukaryota</taxon>
        <taxon>Viridiplantae</taxon>
        <taxon>Streptophyta</taxon>
        <taxon>Embryophyta</taxon>
        <taxon>Tracheophyta</taxon>
        <taxon>Spermatophyta</taxon>
        <taxon>Magnoliopsida</taxon>
        <taxon>eudicotyledons</taxon>
        <taxon>Gunneridae</taxon>
        <taxon>Pentapetalae</taxon>
        <taxon>asterids</taxon>
        <taxon>campanulids</taxon>
        <taxon>Asterales</taxon>
        <taxon>Asteraceae</taxon>
        <taxon>Asteroideae</taxon>
        <taxon>Anthemideae</taxon>
        <taxon>Anthemidinae</taxon>
        <taxon>Tanacetum</taxon>
    </lineage>
</organism>
<dbReference type="InterPro" id="IPR040324">
    <property type="entry name" value="WDR44/Dgr2"/>
</dbReference>
<feature type="repeat" description="WD" evidence="3">
    <location>
        <begin position="1"/>
        <end position="21"/>
    </location>
</feature>
<accession>A0A699T3C0</accession>
<dbReference type="AlphaFoldDB" id="A0A699T3C0"/>
<evidence type="ECO:0000256" key="2">
    <source>
        <dbReference type="ARBA" id="ARBA00022737"/>
    </source>
</evidence>
<gene>
    <name evidence="4" type="ORF">Tci_875590</name>
</gene>
<dbReference type="SUPFAM" id="SSF50978">
    <property type="entry name" value="WD40 repeat-like"/>
    <property type="match status" value="1"/>
</dbReference>
<dbReference type="InterPro" id="IPR015943">
    <property type="entry name" value="WD40/YVTN_repeat-like_dom_sf"/>
</dbReference>
<name>A0A699T3C0_TANCI</name>
<evidence type="ECO:0000256" key="1">
    <source>
        <dbReference type="ARBA" id="ARBA00022574"/>
    </source>
</evidence>
<sequence length="113" mass="12844">SASVDKTVRMWKLGHHECLKIFTHTNYVTCVEFNPVDDNYFISGSIDGKGSIVGTLDGKCSFYDIIDDRLQLHTQIFSLSKKKWPKRITGFQFCPIDSRKVIVSSADSQVRIL</sequence>
<dbReference type="InterPro" id="IPR036322">
    <property type="entry name" value="WD40_repeat_dom_sf"/>
</dbReference>
<evidence type="ECO:0000313" key="4">
    <source>
        <dbReference type="EMBL" id="GFD03621.1"/>
    </source>
</evidence>
<proteinExistence type="predicted"/>
<dbReference type="PROSITE" id="PS50082">
    <property type="entry name" value="WD_REPEATS_2"/>
    <property type="match status" value="1"/>
</dbReference>
<dbReference type="SMART" id="SM00320">
    <property type="entry name" value="WD40"/>
    <property type="match status" value="1"/>
</dbReference>
<keyword evidence="1 3" id="KW-0853">WD repeat</keyword>
<evidence type="ECO:0000256" key="3">
    <source>
        <dbReference type="PROSITE-ProRule" id="PRU00221"/>
    </source>
</evidence>
<dbReference type="EMBL" id="BKCJ011206204">
    <property type="protein sequence ID" value="GFD03621.1"/>
    <property type="molecule type" value="Genomic_DNA"/>
</dbReference>
<protein>
    <submittedName>
        <fullName evidence="4">Uncharacterized protein</fullName>
    </submittedName>
</protein>
<dbReference type="Gene3D" id="2.130.10.10">
    <property type="entry name" value="YVTN repeat-like/Quinoprotein amine dehydrogenase"/>
    <property type="match status" value="1"/>
</dbReference>
<feature type="non-terminal residue" evidence="4">
    <location>
        <position position="113"/>
    </location>
</feature>
<dbReference type="PANTHER" id="PTHR14221:SF47">
    <property type="entry name" value="DYNEIN REGULATOR LIS1-RELATED"/>
    <property type="match status" value="1"/>
</dbReference>
<reference evidence="4" key="1">
    <citation type="journal article" date="2019" name="Sci. Rep.">
        <title>Draft genome of Tanacetum cinerariifolium, the natural source of mosquito coil.</title>
        <authorList>
            <person name="Yamashiro T."/>
            <person name="Shiraishi A."/>
            <person name="Satake H."/>
            <person name="Nakayama K."/>
        </authorList>
    </citation>
    <scope>NUCLEOTIDE SEQUENCE</scope>
</reference>
<dbReference type="Pfam" id="PF00400">
    <property type="entry name" value="WD40"/>
    <property type="match status" value="1"/>
</dbReference>
<feature type="non-terminal residue" evidence="4">
    <location>
        <position position="1"/>
    </location>
</feature>
<dbReference type="InterPro" id="IPR001680">
    <property type="entry name" value="WD40_rpt"/>
</dbReference>
<keyword evidence="2" id="KW-0677">Repeat</keyword>
<dbReference type="PANTHER" id="PTHR14221">
    <property type="entry name" value="WD REPEAT DOMAIN 44"/>
    <property type="match status" value="1"/>
</dbReference>
<comment type="caution">
    <text evidence="4">The sequence shown here is derived from an EMBL/GenBank/DDBJ whole genome shotgun (WGS) entry which is preliminary data.</text>
</comment>